<dbReference type="InterPro" id="IPR023210">
    <property type="entry name" value="NADP_OxRdtase_dom"/>
</dbReference>
<dbReference type="Proteomes" id="UP000193719">
    <property type="component" value="Unassembled WGS sequence"/>
</dbReference>
<dbReference type="FunFam" id="3.20.20.100:FF:000015">
    <property type="entry name" value="Oxidoreductase, aldo/keto reductase family"/>
    <property type="match status" value="1"/>
</dbReference>
<evidence type="ECO:0000256" key="5">
    <source>
        <dbReference type="PIRSR" id="PIRSR000097-2"/>
    </source>
</evidence>
<dbReference type="InterPro" id="IPR036812">
    <property type="entry name" value="NAD(P)_OxRdtase_dom_sf"/>
</dbReference>
<evidence type="ECO:0000256" key="6">
    <source>
        <dbReference type="PIRSR" id="PIRSR000097-3"/>
    </source>
</evidence>
<dbReference type="PANTHER" id="PTHR43827:SF3">
    <property type="entry name" value="NADP-DEPENDENT OXIDOREDUCTASE DOMAIN-CONTAINING PROTEIN"/>
    <property type="match status" value="1"/>
</dbReference>
<comment type="caution">
    <text evidence="8">The sequence shown here is derived from an EMBL/GenBank/DDBJ whole genome shotgun (WGS) entry which is preliminary data.</text>
</comment>
<evidence type="ECO:0000256" key="4">
    <source>
        <dbReference type="PIRSR" id="PIRSR000097-1"/>
    </source>
</evidence>
<evidence type="ECO:0000256" key="1">
    <source>
        <dbReference type="ARBA" id="ARBA00007905"/>
    </source>
</evidence>
<dbReference type="GO" id="GO:0016616">
    <property type="term" value="F:oxidoreductase activity, acting on the CH-OH group of donors, NAD or NADP as acceptor"/>
    <property type="evidence" value="ECO:0007669"/>
    <property type="project" value="UniProtKB-ARBA"/>
</dbReference>
<evidence type="ECO:0000256" key="2">
    <source>
        <dbReference type="ARBA" id="ARBA00022857"/>
    </source>
</evidence>
<dbReference type="STRING" id="1754191.A0A1Y1UU38"/>
<reference evidence="8 9" key="2">
    <citation type="submission" date="2016-08" db="EMBL/GenBank/DDBJ databases">
        <title>Pervasive Adenine N6-methylation of Active Genes in Fungi.</title>
        <authorList>
            <consortium name="DOE Joint Genome Institute"/>
            <person name="Mondo S.J."/>
            <person name="Dannebaum R.O."/>
            <person name="Kuo R.C."/>
            <person name="Labutti K."/>
            <person name="Haridas S."/>
            <person name="Kuo A."/>
            <person name="Salamov A."/>
            <person name="Ahrendt S.R."/>
            <person name="Lipzen A."/>
            <person name="Sullivan W."/>
            <person name="Andreopoulos W.B."/>
            <person name="Clum A."/>
            <person name="Lindquist E."/>
            <person name="Daum C."/>
            <person name="Ramamoorthy G.K."/>
            <person name="Gryganskyi A."/>
            <person name="Culley D."/>
            <person name="Magnuson J.K."/>
            <person name="James T.Y."/>
            <person name="O'Malley M.A."/>
            <person name="Stajich J.E."/>
            <person name="Spatafora J.W."/>
            <person name="Visel A."/>
            <person name="Grigoriev I.V."/>
        </authorList>
    </citation>
    <scope>NUCLEOTIDE SEQUENCE [LARGE SCALE GENOMIC DNA]</scope>
    <source>
        <strain evidence="9">finn</strain>
    </source>
</reference>
<reference evidence="8 9" key="1">
    <citation type="submission" date="2016-08" db="EMBL/GenBank/DDBJ databases">
        <title>Genomes of anaerobic fungi encode conserved fungal cellulosomes for biomass hydrolysis.</title>
        <authorList>
            <consortium name="DOE Joint Genome Institute"/>
            <person name="Haitjema C.H."/>
            <person name="Gilmore S.P."/>
            <person name="Henske J.K."/>
            <person name="Solomon K.V."/>
            <person name="De Groot R."/>
            <person name="Kuo A."/>
            <person name="Mondo S.J."/>
            <person name="Salamov A.A."/>
            <person name="Labutti K."/>
            <person name="Zhao Z."/>
            <person name="Chiniquy J."/>
            <person name="Barry K."/>
            <person name="Brewer H.M."/>
            <person name="Purvine S.O."/>
            <person name="Wright A.T."/>
            <person name="Boxma B."/>
            <person name="Van Alen T."/>
            <person name="Hackstein J.H."/>
            <person name="Baker S.E."/>
            <person name="Grigoriev I.V."/>
            <person name="O'Malley M.A."/>
        </authorList>
    </citation>
    <scope>NUCLEOTIDE SEQUENCE [LARGE SCALE GENOMIC DNA]</scope>
    <source>
        <strain evidence="9">finn</strain>
    </source>
</reference>
<dbReference type="PROSITE" id="PS00798">
    <property type="entry name" value="ALDOKETO_REDUCTASE_1"/>
    <property type="match status" value="1"/>
</dbReference>
<organism evidence="8 9">
    <name type="scientific">Piromyces finnis</name>
    <dbReference type="NCBI Taxonomy" id="1754191"/>
    <lineage>
        <taxon>Eukaryota</taxon>
        <taxon>Fungi</taxon>
        <taxon>Fungi incertae sedis</taxon>
        <taxon>Chytridiomycota</taxon>
        <taxon>Chytridiomycota incertae sedis</taxon>
        <taxon>Neocallimastigomycetes</taxon>
        <taxon>Neocallimastigales</taxon>
        <taxon>Neocallimastigaceae</taxon>
        <taxon>Piromyces</taxon>
    </lineage>
</organism>
<dbReference type="OrthoDB" id="416253at2759"/>
<dbReference type="Pfam" id="PF00248">
    <property type="entry name" value="Aldo_ket_red"/>
    <property type="match status" value="1"/>
</dbReference>
<evidence type="ECO:0000256" key="3">
    <source>
        <dbReference type="ARBA" id="ARBA00023002"/>
    </source>
</evidence>
<evidence type="ECO:0000313" key="9">
    <source>
        <dbReference type="Proteomes" id="UP000193719"/>
    </source>
</evidence>
<sequence length="282" mass="32453">MEFKTLANGIKMPMVGLGVFKVSPNKTKNYVLAALKQGYRLIDTAQTYKNEKEIGEAIRESGIPRKDIFITTKLFLPDYSFEGAQEATKRSLDIMGLNYVDLMLLHHPMADYLGAWRGLENMYKEGACKAIGMSNCFPNTIADICETQTVKIKPMINQVEMHPFNQQNLNLKTMENYGIISEAWAPLNEGKRNIFKNTILTKISKKYNKTVAQIALRWNIQRGVIVIPKSDYDYQLKENINIFDFKLSYADMKEIEKLDIGHSEIVDLLNPKFVKYIHNFKY</sequence>
<keyword evidence="3" id="KW-0560">Oxidoreductase</keyword>
<name>A0A1Y1UU38_9FUNG</name>
<dbReference type="Gene3D" id="3.20.20.100">
    <property type="entry name" value="NADP-dependent oxidoreductase domain"/>
    <property type="match status" value="1"/>
</dbReference>
<dbReference type="PIRSF" id="PIRSF000097">
    <property type="entry name" value="AKR"/>
    <property type="match status" value="1"/>
</dbReference>
<feature type="binding site" evidence="5">
    <location>
        <position position="106"/>
    </location>
    <ligand>
        <name>substrate</name>
    </ligand>
</feature>
<dbReference type="PANTHER" id="PTHR43827">
    <property type="entry name" value="2,5-DIKETO-D-GLUCONIC ACID REDUCTASE"/>
    <property type="match status" value="1"/>
</dbReference>
<dbReference type="EMBL" id="MCFH01000084">
    <property type="protein sequence ID" value="ORX41532.1"/>
    <property type="molecule type" value="Genomic_DNA"/>
</dbReference>
<feature type="site" description="Lowers pKa of active site Tyr" evidence="6">
    <location>
        <position position="73"/>
    </location>
</feature>
<dbReference type="AlphaFoldDB" id="A0A1Y1UU38"/>
<proteinExistence type="inferred from homology"/>
<feature type="active site" description="Proton donor" evidence="4">
    <location>
        <position position="48"/>
    </location>
</feature>
<comment type="similarity">
    <text evidence="1">Belongs to the aldo/keto reductase family.</text>
</comment>
<gene>
    <name evidence="8" type="ORF">BCR36DRAFT_467871</name>
</gene>
<keyword evidence="9" id="KW-1185">Reference proteome</keyword>
<dbReference type="InterPro" id="IPR018170">
    <property type="entry name" value="Aldo/ket_reductase_CS"/>
</dbReference>
<dbReference type="PRINTS" id="PR00069">
    <property type="entry name" value="ALDKETRDTASE"/>
</dbReference>
<accession>A0A1Y1UU38</accession>
<evidence type="ECO:0000313" key="8">
    <source>
        <dbReference type="EMBL" id="ORX41532.1"/>
    </source>
</evidence>
<protein>
    <submittedName>
        <fullName evidence="8">Organophosphate reductase</fullName>
    </submittedName>
</protein>
<feature type="domain" description="NADP-dependent oxidoreductase" evidence="7">
    <location>
        <begin position="21"/>
        <end position="259"/>
    </location>
</feature>
<dbReference type="SUPFAM" id="SSF51430">
    <property type="entry name" value="NAD(P)-linked oxidoreductase"/>
    <property type="match status" value="1"/>
</dbReference>
<dbReference type="InterPro" id="IPR020471">
    <property type="entry name" value="AKR"/>
</dbReference>
<evidence type="ECO:0000259" key="7">
    <source>
        <dbReference type="Pfam" id="PF00248"/>
    </source>
</evidence>
<keyword evidence="2" id="KW-0521">NADP</keyword>